<evidence type="ECO:0000313" key="2">
    <source>
        <dbReference type="Proteomes" id="UP000321331"/>
    </source>
</evidence>
<protein>
    <submittedName>
        <fullName evidence="1">Uncharacterized protein</fullName>
    </submittedName>
</protein>
<proteinExistence type="predicted"/>
<sequence length="118" mass="13702">MSSVKCLDVYFELKGNIVFGQLARGWVLLQAVTIRLIKPFRTRTGELRYRIQSIDDKYEAETAFDLEQSQQEFLSIVLMRSGFKEIARNKRPEESKLVGNRVGRLSERRDWTSLNTAS</sequence>
<name>A0A5C6SCQ4_FUSOC</name>
<accession>A0A5C6SCQ4</accession>
<comment type="caution">
    <text evidence="1">The sequence shown here is derived from an EMBL/GenBank/DDBJ whole genome shotgun (WGS) entry which is preliminary data.</text>
</comment>
<dbReference type="EMBL" id="VMNF01000015">
    <property type="protein sequence ID" value="TXB96216.1"/>
    <property type="molecule type" value="Genomic_DNA"/>
</dbReference>
<gene>
    <name evidence="1" type="ORF">FocTR4_00016462</name>
</gene>
<organism evidence="1 2">
    <name type="scientific">Fusarium oxysporum f. sp. cubense</name>
    <dbReference type="NCBI Taxonomy" id="61366"/>
    <lineage>
        <taxon>Eukaryota</taxon>
        <taxon>Fungi</taxon>
        <taxon>Dikarya</taxon>
        <taxon>Ascomycota</taxon>
        <taxon>Pezizomycotina</taxon>
        <taxon>Sordariomycetes</taxon>
        <taxon>Hypocreomycetidae</taxon>
        <taxon>Hypocreales</taxon>
        <taxon>Nectriaceae</taxon>
        <taxon>Fusarium</taxon>
        <taxon>Fusarium oxysporum species complex</taxon>
    </lineage>
</organism>
<dbReference type="Proteomes" id="UP000321331">
    <property type="component" value="Unassembled WGS sequence"/>
</dbReference>
<reference evidence="1 2" key="1">
    <citation type="submission" date="2019-07" db="EMBL/GenBank/DDBJ databases">
        <title>The First High-Quality Draft Genome Sequence of the Causal Agent of the Current Panama Disease Epidemic.</title>
        <authorList>
            <person name="Warmington R.J."/>
            <person name="Kay W."/>
            <person name="Jeffries A."/>
            <person name="Bebber D."/>
            <person name="Moore K."/>
            <person name="Studholme D.J."/>
        </authorList>
    </citation>
    <scope>NUCLEOTIDE SEQUENCE [LARGE SCALE GENOMIC DNA]</scope>
    <source>
        <strain evidence="1 2">TR4</strain>
    </source>
</reference>
<evidence type="ECO:0000313" key="1">
    <source>
        <dbReference type="EMBL" id="TXB96216.1"/>
    </source>
</evidence>
<dbReference type="AlphaFoldDB" id="A0A5C6SCQ4"/>